<evidence type="ECO:0000259" key="8">
    <source>
        <dbReference type="Pfam" id="PF10568"/>
    </source>
</evidence>
<accession>A0AAJ7JBK2</accession>
<dbReference type="PANTHER" id="PTHR12289">
    <property type="entry name" value="METAXIN RELATED"/>
    <property type="match status" value="1"/>
</dbReference>
<keyword evidence="7" id="KW-0472">Membrane</keyword>
<evidence type="ECO:0000256" key="7">
    <source>
        <dbReference type="ARBA" id="ARBA00023136"/>
    </source>
</evidence>
<feature type="domain" description="Metaxin glutathione S-transferase" evidence="9">
    <location>
        <begin position="169"/>
        <end position="232"/>
    </location>
</feature>
<dbReference type="AlphaFoldDB" id="A0AAJ7JBK2"/>
<dbReference type="CDD" id="cd03212">
    <property type="entry name" value="GST_C_Metaxin1_3"/>
    <property type="match status" value="1"/>
</dbReference>
<dbReference type="GO" id="GO:0015031">
    <property type="term" value="P:protein transport"/>
    <property type="evidence" value="ECO:0007669"/>
    <property type="project" value="UniProtKB-KW"/>
</dbReference>
<evidence type="ECO:0000256" key="5">
    <source>
        <dbReference type="ARBA" id="ARBA00022927"/>
    </source>
</evidence>
<keyword evidence="3" id="KW-0813">Transport</keyword>
<reference evidence="11" key="1">
    <citation type="submission" date="2025-08" db="UniProtKB">
        <authorList>
            <consortium name="RefSeq"/>
        </authorList>
    </citation>
    <scope>IDENTIFICATION</scope>
    <source>
        <tissue evidence="11">Whole body</tissue>
    </source>
</reference>
<evidence type="ECO:0000256" key="4">
    <source>
        <dbReference type="ARBA" id="ARBA00022787"/>
    </source>
</evidence>
<dbReference type="InterPro" id="IPR036282">
    <property type="entry name" value="Glutathione-S-Trfase_C_sf"/>
</dbReference>
<keyword evidence="6" id="KW-0496">Mitochondrion</keyword>
<dbReference type="InterPro" id="IPR033468">
    <property type="entry name" value="Metaxin_GST"/>
</dbReference>
<dbReference type="SUPFAM" id="SSF47616">
    <property type="entry name" value="GST C-terminal domain-like"/>
    <property type="match status" value="1"/>
</dbReference>
<keyword evidence="5" id="KW-0653">Protein transport</keyword>
<dbReference type="PANTHER" id="PTHR12289:SF41">
    <property type="entry name" value="FAILED AXON CONNECTIONS-RELATED"/>
    <property type="match status" value="1"/>
</dbReference>
<evidence type="ECO:0000313" key="10">
    <source>
        <dbReference type="Proteomes" id="UP000694925"/>
    </source>
</evidence>
<dbReference type="KEGG" id="ccal:108630665"/>
<dbReference type="Pfam" id="PF10568">
    <property type="entry name" value="Tom37"/>
    <property type="match status" value="1"/>
</dbReference>
<feature type="domain" description="Mitochondrial outer membrane transport complex Sam37/metaxin N-terminal" evidence="8">
    <location>
        <begin position="22"/>
        <end position="140"/>
    </location>
</feature>
<dbReference type="InterPro" id="IPR050931">
    <property type="entry name" value="Mito_Protein_Transport_Metaxin"/>
</dbReference>
<dbReference type="Proteomes" id="UP000694925">
    <property type="component" value="Unplaced"/>
</dbReference>
<evidence type="ECO:0000259" key="9">
    <source>
        <dbReference type="Pfam" id="PF17171"/>
    </source>
</evidence>
<dbReference type="GO" id="GO:0007005">
    <property type="term" value="P:mitochondrion organization"/>
    <property type="evidence" value="ECO:0007669"/>
    <property type="project" value="TreeGrafter"/>
</dbReference>
<evidence type="ECO:0000256" key="6">
    <source>
        <dbReference type="ARBA" id="ARBA00023128"/>
    </source>
</evidence>
<keyword evidence="4" id="KW-1000">Mitochondrion outer membrane</keyword>
<evidence type="ECO:0000256" key="3">
    <source>
        <dbReference type="ARBA" id="ARBA00022448"/>
    </source>
</evidence>
<evidence type="ECO:0000313" key="11">
    <source>
        <dbReference type="RefSeq" id="XP_017889572.1"/>
    </source>
</evidence>
<dbReference type="RefSeq" id="XP_017889572.1">
    <property type="nucleotide sequence ID" value="XM_018034083.2"/>
</dbReference>
<evidence type="ECO:0000256" key="1">
    <source>
        <dbReference type="ARBA" id="ARBA00004294"/>
    </source>
</evidence>
<dbReference type="CDD" id="cd03078">
    <property type="entry name" value="GST_N_Metaxin1_like"/>
    <property type="match status" value="1"/>
</dbReference>
<dbReference type="Pfam" id="PF17171">
    <property type="entry name" value="GST_C_6"/>
    <property type="match status" value="1"/>
</dbReference>
<name>A0AAJ7JBK2_9HYME</name>
<comment type="similarity">
    <text evidence="2">Belongs to the metaxin family.</text>
</comment>
<comment type="subcellular location">
    <subcellularLocation>
        <location evidence="1">Mitochondrion outer membrane</location>
    </subcellularLocation>
</comment>
<sequence length="310" mass="35696">MNVFELNVWKGDWGLPTIDTECLEVLVYAKISGVPLKVKTSNPFRTPNGRLPVLKTNDGTFDTVKNIIEYFRGKNYNTEYELSRKECANVMAYDAMLKEKLYPALQFIWWIDERNVNEVIRPWYCKALPFPLNFYYPGKFERQAHVIFESLYPTEDDISVIENKVYSEAQQCLTLLSTSLGESDYFLSEKPTVLDAVIYSYLAPLLKVPLPNSALQNHLRACTNLVSFISRISERYFGDECREYKAKENAKNVKETENEFPNKRRNQFLAGIFATVVMTTYVVSSGMLEAPVEDNEISSVPTEDVRTDDE</sequence>
<organism evidence="10 11">
    <name type="scientific">Ceratina calcarata</name>
    <dbReference type="NCBI Taxonomy" id="156304"/>
    <lineage>
        <taxon>Eukaryota</taxon>
        <taxon>Metazoa</taxon>
        <taxon>Ecdysozoa</taxon>
        <taxon>Arthropoda</taxon>
        <taxon>Hexapoda</taxon>
        <taxon>Insecta</taxon>
        <taxon>Pterygota</taxon>
        <taxon>Neoptera</taxon>
        <taxon>Endopterygota</taxon>
        <taxon>Hymenoptera</taxon>
        <taxon>Apocrita</taxon>
        <taxon>Aculeata</taxon>
        <taxon>Apoidea</taxon>
        <taxon>Anthophila</taxon>
        <taxon>Apidae</taxon>
        <taxon>Ceratina</taxon>
        <taxon>Zadontomerus</taxon>
    </lineage>
</organism>
<keyword evidence="10" id="KW-1185">Reference proteome</keyword>
<dbReference type="GO" id="GO:0001401">
    <property type="term" value="C:SAM complex"/>
    <property type="evidence" value="ECO:0007669"/>
    <property type="project" value="InterPro"/>
</dbReference>
<protein>
    <submittedName>
        <fullName evidence="11">Metaxin-1</fullName>
    </submittedName>
</protein>
<dbReference type="GeneID" id="108630665"/>
<evidence type="ECO:0000256" key="2">
    <source>
        <dbReference type="ARBA" id="ARBA00009170"/>
    </source>
</evidence>
<dbReference type="InterPro" id="IPR019564">
    <property type="entry name" value="Sam37/metaxin_N"/>
</dbReference>
<gene>
    <name evidence="11" type="primary">LOC108630665</name>
</gene>
<proteinExistence type="inferred from homology"/>